<protein>
    <submittedName>
        <fullName evidence="1">Sulfur reduction protein DsrE</fullName>
    </submittedName>
</protein>
<sequence length="69" mass="7794">MKMTLMVCSGDPEVVWNAFRMGNLMLEQMDDVTMFLNGPSVQYEQLSSETFPLMELARVFTLSEGVLLA</sequence>
<evidence type="ECO:0000313" key="2">
    <source>
        <dbReference type="Proteomes" id="UP000596092"/>
    </source>
</evidence>
<dbReference type="AlphaFoldDB" id="A0A7T6ARI2"/>
<dbReference type="EMBL" id="CP054140">
    <property type="protein sequence ID" value="QQG66831.1"/>
    <property type="molecule type" value="Genomic_DNA"/>
</dbReference>
<accession>A0A7T6ARI2</accession>
<reference evidence="1 2" key="1">
    <citation type="submission" date="2020-05" db="EMBL/GenBank/DDBJ databases">
        <title>Complete genome of Desulfobulbus oligotrophicus.</title>
        <authorList>
            <person name="Podar M."/>
        </authorList>
    </citation>
    <scope>NUCLEOTIDE SEQUENCE [LARGE SCALE GENOMIC DNA]</scope>
    <source>
        <strain evidence="1 2">Prop6</strain>
    </source>
</reference>
<dbReference type="SUPFAM" id="SSF75169">
    <property type="entry name" value="DsrEFH-like"/>
    <property type="match status" value="1"/>
</dbReference>
<dbReference type="Proteomes" id="UP000596092">
    <property type="component" value="Chromosome"/>
</dbReference>
<dbReference type="KEGG" id="dog:HP555_13640"/>
<organism evidence="1 2">
    <name type="scientific">Desulfobulbus oligotrophicus</name>
    <dbReference type="NCBI Taxonomy" id="1909699"/>
    <lineage>
        <taxon>Bacteria</taxon>
        <taxon>Pseudomonadati</taxon>
        <taxon>Thermodesulfobacteriota</taxon>
        <taxon>Desulfobulbia</taxon>
        <taxon>Desulfobulbales</taxon>
        <taxon>Desulfobulbaceae</taxon>
        <taxon>Desulfobulbus</taxon>
    </lineage>
</organism>
<dbReference type="RefSeq" id="WP_199263117.1">
    <property type="nucleotide sequence ID" value="NZ_CP054140.1"/>
</dbReference>
<keyword evidence="2" id="KW-1185">Reference proteome</keyword>
<gene>
    <name evidence="1" type="ORF">HP555_13640</name>
</gene>
<proteinExistence type="predicted"/>
<name>A0A7T6ARI2_9BACT</name>
<evidence type="ECO:0000313" key="1">
    <source>
        <dbReference type="EMBL" id="QQG66831.1"/>
    </source>
</evidence>
<dbReference type="InterPro" id="IPR027396">
    <property type="entry name" value="DsrEFH-like"/>
</dbReference>